<organism evidence="9 10">
    <name type="scientific">Marchantia polymorpha subsp. ruderalis</name>
    <dbReference type="NCBI Taxonomy" id="1480154"/>
    <lineage>
        <taxon>Eukaryota</taxon>
        <taxon>Viridiplantae</taxon>
        <taxon>Streptophyta</taxon>
        <taxon>Embryophyta</taxon>
        <taxon>Marchantiophyta</taxon>
        <taxon>Marchantiopsida</taxon>
        <taxon>Marchantiidae</taxon>
        <taxon>Marchantiales</taxon>
        <taxon>Marchantiaceae</taxon>
        <taxon>Marchantia</taxon>
    </lineage>
</organism>
<dbReference type="Pfam" id="PF00892">
    <property type="entry name" value="EamA"/>
    <property type="match status" value="2"/>
</dbReference>
<feature type="transmembrane region" description="Helical" evidence="7">
    <location>
        <begin position="280"/>
        <end position="301"/>
    </location>
</feature>
<feature type="region of interest" description="Disordered" evidence="6">
    <location>
        <begin position="454"/>
        <end position="476"/>
    </location>
</feature>
<evidence type="ECO:0000256" key="7">
    <source>
        <dbReference type="SAM" id="Phobius"/>
    </source>
</evidence>
<protein>
    <recommendedName>
        <fullName evidence="8">EamA domain-containing protein</fullName>
    </recommendedName>
</protein>
<dbReference type="InterPro" id="IPR037185">
    <property type="entry name" value="EmrE-like"/>
</dbReference>
<accession>A0A176VGG3</accession>
<comment type="similarity">
    <text evidence="2">Belongs to the drug/metabolite transporter (DMT) superfamily. Plant drug/metabolite exporter (P-DME) (TC 2.A.7.4) family.</text>
</comment>
<feature type="transmembrane region" description="Helical" evidence="7">
    <location>
        <begin position="216"/>
        <end position="236"/>
    </location>
</feature>
<feature type="transmembrane region" description="Helical" evidence="7">
    <location>
        <begin position="337"/>
        <end position="355"/>
    </location>
</feature>
<comment type="caution">
    <text evidence="9">The sequence shown here is derived from an EMBL/GenBank/DDBJ whole genome shotgun (WGS) entry which is preliminary data.</text>
</comment>
<dbReference type="SUPFAM" id="SSF103481">
    <property type="entry name" value="Multidrug resistance efflux transporter EmrE"/>
    <property type="match status" value="2"/>
</dbReference>
<feature type="transmembrane region" description="Helical" evidence="7">
    <location>
        <begin position="248"/>
        <end position="268"/>
    </location>
</feature>
<evidence type="ECO:0000256" key="4">
    <source>
        <dbReference type="ARBA" id="ARBA00022989"/>
    </source>
</evidence>
<feature type="transmembrane region" description="Helical" evidence="7">
    <location>
        <begin position="127"/>
        <end position="148"/>
    </location>
</feature>
<dbReference type="PANTHER" id="PTHR31218">
    <property type="entry name" value="WAT1-RELATED PROTEIN"/>
    <property type="match status" value="1"/>
</dbReference>
<keyword evidence="4 7" id="KW-1133">Transmembrane helix</keyword>
<gene>
    <name evidence="9" type="ORF">AXG93_4273s1050</name>
</gene>
<reference evidence="9" key="1">
    <citation type="submission" date="2016-03" db="EMBL/GenBank/DDBJ databases">
        <title>Mechanisms controlling the formation of the plant cell surface in tip-growing cells are functionally conserved among land plants.</title>
        <authorList>
            <person name="Honkanen S."/>
            <person name="Jones V.A."/>
            <person name="Morieri G."/>
            <person name="Champion C."/>
            <person name="Hetherington A.J."/>
            <person name="Kelly S."/>
            <person name="Saint-Marcoux D."/>
            <person name="Proust H."/>
            <person name="Prescott H."/>
            <person name="Dolan L."/>
        </authorList>
    </citation>
    <scope>NUCLEOTIDE SEQUENCE [LARGE SCALE GENOMIC DNA]</scope>
    <source>
        <tissue evidence="9">Whole gametophyte</tissue>
    </source>
</reference>
<feature type="compositionally biased region" description="Basic and acidic residues" evidence="6">
    <location>
        <begin position="458"/>
        <end position="476"/>
    </location>
</feature>
<feature type="transmembrane region" description="Helical" evidence="7">
    <location>
        <begin position="97"/>
        <end position="121"/>
    </location>
</feature>
<keyword evidence="10" id="KW-1185">Reference proteome</keyword>
<dbReference type="Proteomes" id="UP000077202">
    <property type="component" value="Unassembled WGS sequence"/>
</dbReference>
<evidence type="ECO:0000313" key="9">
    <source>
        <dbReference type="EMBL" id="OAE19411.1"/>
    </source>
</evidence>
<dbReference type="InterPro" id="IPR000620">
    <property type="entry name" value="EamA_dom"/>
</dbReference>
<evidence type="ECO:0000256" key="3">
    <source>
        <dbReference type="ARBA" id="ARBA00022692"/>
    </source>
</evidence>
<keyword evidence="3 7" id="KW-0812">Transmembrane</keyword>
<proteinExistence type="inferred from homology"/>
<feature type="transmembrane region" description="Helical" evidence="7">
    <location>
        <begin position="313"/>
        <end position="331"/>
    </location>
</feature>
<feature type="domain" description="EamA" evidence="8">
    <location>
        <begin position="45"/>
        <end position="176"/>
    </location>
</feature>
<evidence type="ECO:0000256" key="5">
    <source>
        <dbReference type="ARBA" id="ARBA00023136"/>
    </source>
</evidence>
<dbReference type="GO" id="GO:0022857">
    <property type="term" value="F:transmembrane transporter activity"/>
    <property type="evidence" value="ECO:0007669"/>
    <property type="project" value="InterPro"/>
</dbReference>
<sequence length="476" mass="51741">MGQERVNGSGKMEIAAEQKKRFGCVDWFCNGTGKVHAALMMMQLGFAGHQILSRVALTSGLSQFVYAIYRNGLALIIMGPFAYVLEKKDRPPMTLKLMYRFFLLGLTGIVGSQQLFLAGLIYTSATFAATMQNAVPVITFLMAMMLGLEKVRIGRLDGQAKVLGTVVCVAGAILMSVYKGPAVYHGWAKEDGNEDLHKLVGHFLGSHLVRFGISQWQLGGILLLINCISWAAYLIMQAPILKVCPTPLTITAFTYFFGSLQVGVLMFIVTGGKINWSLSWGAQAISVAYAGVISSGINFSLQSWAIQKGGPLLVSLYTPVQTIIVAFLSVLLLGDSLYLGSLVGGSGAVLGLYLVTWGQVEHRKRDALEIAAETKNEDLEASAHPHFPTSVSSLTQPLLNDQHGEDRDQDLLPSSPSSIYRIWITSPSTVPLEPHRGSAENTSRSPDLIMDLNGSSLVEDKPSRCDRKVDDQNRVL</sequence>
<feature type="transmembrane region" description="Helical" evidence="7">
    <location>
        <begin position="64"/>
        <end position="85"/>
    </location>
</feature>
<evidence type="ECO:0000256" key="2">
    <source>
        <dbReference type="ARBA" id="ARBA00007635"/>
    </source>
</evidence>
<name>A0A176VGG3_MARPO</name>
<evidence type="ECO:0000256" key="1">
    <source>
        <dbReference type="ARBA" id="ARBA00004141"/>
    </source>
</evidence>
<keyword evidence="5 7" id="KW-0472">Membrane</keyword>
<feature type="region of interest" description="Disordered" evidence="6">
    <location>
        <begin position="392"/>
        <end position="414"/>
    </location>
</feature>
<evidence type="ECO:0000313" key="10">
    <source>
        <dbReference type="Proteomes" id="UP000077202"/>
    </source>
</evidence>
<dbReference type="InterPro" id="IPR030184">
    <property type="entry name" value="WAT1-related"/>
</dbReference>
<comment type="subcellular location">
    <subcellularLocation>
        <location evidence="1">Membrane</location>
        <topology evidence="1">Multi-pass membrane protein</topology>
    </subcellularLocation>
</comment>
<evidence type="ECO:0000256" key="6">
    <source>
        <dbReference type="SAM" id="MobiDB-lite"/>
    </source>
</evidence>
<dbReference type="AlphaFoldDB" id="A0A176VGG3"/>
<feature type="transmembrane region" description="Helical" evidence="7">
    <location>
        <begin position="160"/>
        <end position="178"/>
    </location>
</feature>
<evidence type="ECO:0000259" key="8">
    <source>
        <dbReference type="Pfam" id="PF00892"/>
    </source>
</evidence>
<dbReference type="GO" id="GO:0016020">
    <property type="term" value="C:membrane"/>
    <property type="evidence" value="ECO:0007669"/>
    <property type="project" value="UniProtKB-SubCell"/>
</dbReference>
<feature type="domain" description="EamA" evidence="8">
    <location>
        <begin position="218"/>
        <end position="356"/>
    </location>
</feature>
<dbReference type="EMBL" id="LVLJ01003865">
    <property type="protein sequence ID" value="OAE19411.1"/>
    <property type="molecule type" value="Genomic_DNA"/>
</dbReference>